<dbReference type="SUPFAM" id="SSF56747">
    <property type="entry name" value="Prim-pol domain"/>
    <property type="match status" value="1"/>
</dbReference>
<accession>A0ABT4RLH4</accession>
<sequence length="303" mass="31172">MPTPDPHSPPVAGTSSPLLAALAYAAAGWPVLPVHAPTATGGCSCGRVGCRAIGKHARVRAWPRRATTDVRVIAAWWRRWPDANVGVHTGTIVVLDVDGPDGARALLDLQAAHAPLPPTRCAITARGAHLYFCADTHLLDCSAAQLGPGLDVRARGGYVIAPPSRHATGHLYRWANTHALAPLPPWLAELLAGSAPDEPARAVLPPAIARSGDRRARYLQAALDGECAAVARAPTGTRNATLNRAAFRLGQLVGAGLGEPSLIADALGTAARQSGLGPTEADATIASGLAAGRAHPRPLADVA</sequence>
<feature type="domain" description="DNA primase/polymerase bifunctional N-terminal" evidence="1">
    <location>
        <begin position="21"/>
        <end position="187"/>
    </location>
</feature>
<dbReference type="CDD" id="cd04859">
    <property type="entry name" value="Prim_Pol"/>
    <property type="match status" value="1"/>
</dbReference>
<keyword evidence="3" id="KW-1185">Reference proteome</keyword>
<protein>
    <submittedName>
        <fullName evidence="2">Bifunctional DNA primase/polymerase</fullName>
    </submittedName>
</protein>
<evidence type="ECO:0000259" key="1">
    <source>
        <dbReference type="SMART" id="SM00943"/>
    </source>
</evidence>
<gene>
    <name evidence="2" type="ORF">OJ962_18100</name>
</gene>
<dbReference type="EMBL" id="JAPCID010000025">
    <property type="protein sequence ID" value="MDA0139421.1"/>
    <property type="molecule type" value="Genomic_DNA"/>
</dbReference>
<dbReference type="SMART" id="SM00943">
    <property type="entry name" value="Prim-Pol"/>
    <property type="match status" value="1"/>
</dbReference>
<evidence type="ECO:0000313" key="3">
    <source>
        <dbReference type="Proteomes" id="UP001147700"/>
    </source>
</evidence>
<proteinExistence type="predicted"/>
<reference evidence="2" key="1">
    <citation type="submission" date="2022-10" db="EMBL/GenBank/DDBJ databases">
        <title>The WGS of Solirubrobacter sp. CPCC 204708.</title>
        <authorList>
            <person name="Jiang Z."/>
        </authorList>
    </citation>
    <scope>NUCLEOTIDE SEQUENCE</scope>
    <source>
        <strain evidence="2">CPCC 204708</strain>
    </source>
</reference>
<dbReference type="Pfam" id="PF09250">
    <property type="entry name" value="Prim-Pol"/>
    <property type="match status" value="1"/>
</dbReference>
<name>A0ABT4RLH4_9ACTN</name>
<comment type="caution">
    <text evidence="2">The sequence shown here is derived from an EMBL/GenBank/DDBJ whole genome shotgun (WGS) entry which is preliminary data.</text>
</comment>
<dbReference type="RefSeq" id="WP_202958024.1">
    <property type="nucleotide sequence ID" value="NZ_JAPCID010000025.1"/>
</dbReference>
<dbReference type="Proteomes" id="UP001147700">
    <property type="component" value="Unassembled WGS sequence"/>
</dbReference>
<evidence type="ECO:0000313" key="2">
    <source>
        <dbReference type="EMBL" id="MDA0139421.1"/>
    </source>
</evidence>
<dbReference type="InterPro" id="IPR015330">
    <property type="entry name" value="DNA_primase/pol_bifunc_N"/>
</dbReference>
<organism evidence="2 3">
    <name type="scientific">Solirubrobacter deserti</name>
    <dbReference type="NCBI Taxonomy" id="2282478"/>
    <lineage>
        <taxon>Bacteria</taxon>
        <taxon>Bacillati</taxon>
        <taxon>Actinomycetota</taxon>
        <taxon>Thermoleophilia</taxon>
        <taxon>Solirubrobacterales</taxon>
        <taxon>Solirubrobacteraceae</taxon>
        <taxon>Solirubrobacter</taxon>
    </lineage>
</organism>